<comment type="subcellular location">
    <subcellularLocation>
        <location evidence="1">Nucleus</location>
    </subcellularLocation>
</comment>
<dbReference type="InterPro" id="IPR002487">
    <property type="entry name" value="TF_Kbox"/>
</dbReference>
<evidence type="ECO:0000256" key="5">
    <source>
        <dbReference type="ARBA" id="ARBA00023163"/>
    </source>
</evidence>
<evidence type="ECO:0000259" key="8">
    <source>
        <dbReference type="PROSITE" id="PS50066"/>
    </source>
</evidence>
<evidence type="ECO:0000313" key="10">
    <source>
        <dbReference type="Proteomes" id="UP000235220"/>
    </source>
</evidence>
<dbReference type="GO" id="GO:0006357">
    <property type="term" value="P:regulation of transcription by RNA polymerase II"/>
    <property type="evidence" value="ECO:0000318"/>
    <property type="project" value="GO_Central"/>
</dbReference>
<keyword evidence="2" id="KW-0221">Differentiation</keyword>
<dbReference type="Gene3D" id="3.40.1810.10">
    <property type="entry name" value="Transcription factor, MADS-box"/>
    <property type="match status" value="1"/>
</dbReference>
<evidence type="ECO:0000256" key="1">
    <source>
        <dbReference type="ARBA" id="ARBA00004123"/>
    </source>
</evidence>
<proteinExistence type="predicted"/>
<keyword evidence="10" id="KW-1185">Reference proteome</keyword>
<feature type="domain" description="K-box" evidence="9">
    <location>
        <begin position="86"/>
        <end position="176"/>
    </location>
</feature>
<dbReference type="SUPFAM" id="SSF55455">
    <property type="entry name" value="SRF-like"/>
    <property type="match status" value="1"/>
</dbReference>
<evidence type="ECO:0000256" key="4">
    <source>
        <dbReference type="ARBA" id="ARBA00023125"/>
    </source>
</evidence>
<evidence type="ECO:0000256" key="3">
    <source>
        <dbReference type="ARBA" id="ARBA00023015"/>
    </source>
</evidence>
<dbReference type="PROSITE" id="PS50066">
    <property type="entry name" value="MADS_BOX_2"/>
    <property type="match status" value="1"/>
</dbReference>
<dbReference type="AlphaFoldDB" id="A0A2I4HR62"/>
<dbReference type="PROSITE" id="PS51297">
    <property type="entry name" value="K_BOX"/>
    <property type="match status" value="1"/>
</dbReference>
<evidence type="ECO:0000313" key="11">
    <source>
        <dbReference type="RefSeq" id="XP_018852859.2"/>
    </source>
</evidence>
<evidence type="ECO:0000256" key="7">
    <source>
        <dbReference type="SAM" id="MobiDB-lite"/>
    </source>
</evidence>
<keyword evidence="6" id="KW-0539">Nucleus</keyword>
<feature type="region of interest" description="Disordered" evidence="7">
    <location>
        <begin position="187"/>
        <end position="229"/>
    </location>
</feature>
<dbReference type="Gramene" id="Jr08_07350_p1">
    <property type="protein sequence ID" value="cds.Jr08_07350_p1"/>
    <property type="gene ID" value="Jr08_07350"/>
</dbReference>
<gene>
    <name evidence="11 12" type="primary">LOC109014820</name>
</gene>
<evidence type="ECO:0000256" key="2">
    <source>
        <dbReference type="ARBA" id="ARBA00022782"/>
    </source>
</evidence>
<feature type="domain" description="MADS-box" evidence="8">
    <location>
        <begin position="1"/>
        <end position="61"/>
    </location>
</feature>
<keyword evidence="3" id="KW-0805">Transcription regulation</keyword>
<dbReference type="RefSeq" id="XP_018852860.2">
    <property type="nucleotide sequence ID" value="XM_018997315.2"/>
</dbReference>
<dbReference type="Pfam" id="PF01486">
    <property type="entry name" value="K-box"/>
    <property type="match status" value="1"/>
</dbReference>
<dbReference type="Proteomes" id="UP000235220">
    <property type="component" value="Chromosome 8"/>
</dbReference>
<dbReference type="PANTHER" id="PTHR48019">
    <property type="entry name" value="SERUM RESPONSE FACTOR HOMOLOG"/>
    <property type="match status" value="1"/>
</dbReference>
<dbReference type="GO" id="GO:0046983">
    <property type="term" value="F:protein dimerization activity"/>
    <property type="evidence" value="ECO:0007669"/>
    <property type="project" value="InterPro"/>
</dbReference>
<dbReference type="InterPro" id="IPR036879">
    <property type="entry name" value="TF_MADSbox_sf"/>
</dbReference>
<dbReference type="GO" id="GO:0030154">
    <property type="term" value="P:cell differentiation"/>
    <property type="evidence" value="ECO:0007669"/>
    <property type="project" value="UniProtKB-KW"/>
</dbReference>
<dbReference type="GeneID" id="109014820"/>
<dbReference type="Pfam" id="PF00319">
    <property type="entry name" value="SRF-TF"/>
    <property type="match status" value="1"/>
</dbReference>
<keyword evidence="5" id="KW-0804">Transcription</keyword>
<keyword evidence="4" id="KW-0238">DNA-binding</keyword>
<evidence type="ECO:0000256" key="6">
    <source>
        <dbReference type="ARBA" id="ARBA00023242"/>
    </source>
</evidence>
<dbReference type="SMART" id="SM00432">
    <property type="entry name" value="MADS"/>
    <property type="match status" value="1"/>
</dbReference>
<dbReference type="GO" id="GO:0045944">
    <property type="term" value="P:positive regulation of transcription by RNA polymerase II"/>
    <property type="evidence" value="ECO:0007669"/>
    <property type="project" value="InterPro"/>
</dbReference>
<name>A0A2I4HR62_JUGRE</name>
<organism evidence="10 11">
    <name type="scientific">Juglans regia</name>
    <name type="common">English walnut</name>
    <dbReference type="NCBI Taxonomy" id="51240"/>
    <lineage>
        <taxon>Eukaryota</taxon>
        <taxon>Viridiplantae</taxon>
        <taxon>Streptophyta</taxon>
        <taxon>Embryophyta</taxon>
        <taxon>Tracheophyta</taxon>
        <taxon>Spermatophyta</taxon>
        <taxon>Magnoliopsida</taxon>
        <taxon>eudicotyledons</taxon>
        <taxon>Gunneridae</taxon>
        <taxon>Pentapetalae</taxon>
        <taxon>rosids</taxon>
        <taxon>fabids</taxon>
        <taxon>Fagales</taxon>
        <taxon>Juglandaceae</taxon>
        <taxon>Juglans</taxon>
    </lineage>
</organism>
<dbReference type="KEGG" id="jre:109014820"/>
<reference evidence="11 12" key="1">
    <citation type="submission" date="2025-04" db="UniProtKB">
        <authorList>
            <consortium name="RefSeq"/>
        </authorList>
    </citation>
    <scope>IDENTIFICATION</scope>
    <source>
        <tissue evidence="11 12">Leaves</tissue>
    </source>
</reference>
<protein>
    <submittedName>
        <fullName evidence="11 12">MADS-box protein SVP-like</fullName>
    </submittedName>
</protein>
<dbReference type="Gramene" id="Jr08_07340_p1">
    <property type="protein sequence ID" value="cds.Jr08_07340_p1"/>
    <property type="gene ID" value="Jr08_07340"/>
</dbReference>
<dbReference type="GO" id="GO:0000981">
    <property type="term" value="F:DNA-binding transcription factor activity, RNA polymerase II-specific"/>
    <property type="evidence" value="ECO:0000318"/>
    <property type="project" value="GO_Central"/>
</dbReference>
<dbReference type="RefSeq" id="XP_018852859.2">
    <property type="nucleotide sequence ID" value="XM_018997314.2"/>
</dbReference>
<dbReference type="PRINTS" id="PR00404">
    <property type="entry name" value="MADSDOMAIN"/>
</dbReference>
<evidence type="ECO:0000313" key="12">
    <source>
        <dbReference type="RefSeq" id="XP_018852860.2"/>
    </source>
</evidence>
<dbReference type="PROSITE" id="PS00350">
    <property type="entry name" value="MADS_BOX_1"/>
    <property type="match status" value="1"/>
</dbReference>
<accession>A0A2I4HR62</accession>
<dbReference type="GO" id="GO:0000978">
    <property type="term" value="F:RNA polymerase II cis-regulatory region sequence-specific DNA binding"/>
    <property type="evidence" value="ECO:0000318"/>
    <property type="project" value="GO_Central"/>
</dbReference>
<evidence type="ECO:0000259" key="9">
    <source>
        <dbReference type="PROSITE" id="PS51297"/>
    </source>
</evidence>
<dbReference type="FunFam" id="3.40.1810.10:FF:000007">
    <property type="entry name" value="Transcription factor, MADS-box"/>
    <property type="match status" value="1"/>
</dbReference>
<feature type="compositionally biased region" description="Low complexity" evidence="7">
    <location>
        <begin position="195"/>
        <end position="211"/>
    </location>
</feature>
<dbReference type="InterPro" id="IPR033896">
    <property type="entry name" value="MEF2-like_N"/>
</dbReference>
<dbReference type="CDD" id="cd00265">
    <property type="entry name" value="MADS_MEF2_like"/>
    <property type="match status" value="1"/>
</dbReference>
<dbReference type="InterPro" id="IPR050142">
    <property type="entry name" value="MADS-box/MEF2_TF"/>
</dbReference>
<dbReference type="OrthoDB" id="1898716at2759"/>
<dbReference type="InterPro" id="IPR002100">
    <property type="entry name" value="TF_MADSbox"/>
</dbReference>
<dbReference type="GO" id="GO:0005634">
    <property type="term" value="C:nucleus"/>
    <property type="evidence" value="ECO:0007669"/>
    <property type="project" value="UniProtKB-SubCell"/>
</dbReference>
<sequence length="229" mass="25794">MAREKIKIKKIDNVTARQVTFSKRRRGLLKKAEELSVLCDAEVALIIFSATGKLFEFCSSSMKDVLERYNLHSNGLKQMDQPCLELQLENNNYIKLSKEMADKTHQLRQTRGEELEGLNLEELQKLEKMLEAGLTRVLETKEDRFLTEVNTLERKGAQLMEENSQLRKKMMMMLSKGKRAAVVESDTVVQEEGLSSESVTNVSSSGSGPPSLEDDSSDTSLKLGLPFST</sequence>